<name>A0A6G0IYL0_LARCR</name>
<organism evidence="9 10">
    <name type="scientific">Larimichthys crocea</name>
    <name type="common">Large yellow croaker</name>
    <name type="synonym">Pseudosciaena crocea</name>
    <dbReference type="NCBI Taxonomy" id="215358"/>
    <lineage>
        <taxon>Eukaryota</taxon>
        <taxon>Metazoa</taxon>
        <taxon>Chordata</taxon>
        <taxon>Craniata</taxon>
        <taxon>Vertebrata</taxon>
        <taxon>Euteleostomi</taxon>
        <taxon>Actinopterygii</taxon>
        <taxon>Neopterygii</taxon>
        <taxon>Teleostei</taxon>
        <taxon>Neoteleostei</taxon>
        <taxon>Acanthomorphata</taxon>
        <taxon>Eupercaria</taxon>
        <taxon>Sciaenidae</taxon>
        <taxon>Larimichthys</taxon>
    </lineage>
</organism>
<keyword evidence="10" id="KW-1185">Reference proteome</keyword>
<keyword evidence="3" id="KW-1015">Disulfide bond</keyword>
<dbReference type="Proteomes" id="UP000424527">
    <property type="component" value="Unassembled WGS sequence"/>
</dbReference>
<feature type="region of interest" description="Disordered" evidence="6">
    <location>
        <begin position="154"/>
        <end position="645"/>
    </location>
</feature>
<feature type="compositionally biased region" description="Polar residues" evidence="6">
    <location>
        <begin position="415"/>
        <end position="426"/>
    </location>
</feature>
<dbReference type="InterPro" id="IPR036056">
    <property type="entry name" value="Fibrinogen-like_C"/>
</dbReference>
<feature type="compositionally biased region" description="Polar residues" evidence="6">
    <location>
        <begin position="588"/>
        <end position="602"/>
    </location>
</feature>
<evidence type="ECO:0000256" key="1">
    <source>
        <dbReference type="ARBA" id="ARBA00004613"/>
    </source>
</evidence>
<evidence type="ECO:0000313" key="10">
    <source>
        <dbReference type="Proteomes" id="UP000424527"/>
    </source>
</evidence>
<feature type="chain" id="PRO_5026150081" evidence="7">
    <location>
        <begin position="26"/>
        <end position="1049"/>
    </location>
</feature>
<dbReference type="GO" id="GO:0072377">
    <property type="term" value="P:blood coagulation, common pathway"/>
    <property type="evidence" value="ECO:0007669"/>
    <property type="project" value="TreeGrafter"/>
</dbReference>
<feature type="compositionally biased region" description="Basic and acidic residues" evidence="6">
    <location>
        <begin position="784"/>
        <end position="810"/>
    </location>
</feature>
<evidence type="ECO:0000256" key="3">
    <source>
        <dbReference type="ARBA" id="ARBA00023157"/>
    </source>
</evidence>
<keyword evidence="4" id="KW-0325">Glycoprotein</keyword>
<feature type="compositionally biased region" description="Basic and acidic residues" evidence="6">
    <location>
        <begin position="203"/>
        <end position="390"/>
    </location>
</feature>
<keyword evidence="2" id="KW-0964">Secreted</keyword>
<dbReference type="InterPro" id="IPR014716">
    <property type="entry name" value="Fibrinogen_a/b/g_C_1"/>
</dbReference>
<evidence type="ECO:0000259" key="8">
    <source>
        <dbReference type="PROSITE" id="PS51406"/>
    </source>
</evidence>
<dbReference type="PROSITE" id="PS51406">
    <property type="entry name" value="FIBRINOGEN_C_2"/>
    <property type="match status" value="1"/>
</dbReference>
<dbReference type="SUPFAM" id="SSF56496">
    <property type="entry name" value="Fibrinogen C-terminal domain-like"/>
    <property type="match status" value="1"/>
</dbReference>
<dbReference type="GO" id="GO:0034116">
    <property type="term" value="P:positive regulation of heterotypic cell-cell adhesion"/>
    <property type="evidence" value="ECO:0007669"/>
    <property type="project" value="TreeGrafter"/>
</dbReference>
<dbReference type="GO" id="GO:0005201">
    <property type="term" value="F:extracellular matrix structural constituent"/>
    <property type="evidence" value="ECO:0007669"/>
    <property type="project" value="TreeGrafter"/>
</dbReference>
<accession>A0A6G0IYL0</accession>
<evidence type="ECO:0000256" key="7">
    <source>
        <dbReference type="SAM" id="SignalP"/>
    </source>
</evidence>
<feature type="region of interest" description="Disordered" evidence="6">
    <location>
        <begin position="776"/>
        <end position="812"/>
    </location>
</feature>
<dbReference type="Pfam" id="PF00147">
    <property type="entry name" value="Fibrinogen_C"/>
    <property type="match status" value="1"/>
</dbReference>
<dbReference type="NCBIfam" id="NF040941">
    <property type="entry name" value="GGGWT_bact"/>
    <property type="match status" value="1"/>
</dbReference>
<sequence length="1049" mass="118286">MRLTALCVCGTLLAFTSLFWTTADSDEGDLLWDNEFGPCTANLRPEGPCRHRQDESTCPYLFSLPPLTVHLPKQLRELEKIVEDLQKLKDNVDQLRKMCADCKVSQTERECGRQREHEKLNESADRRKDERNWLNETNGRLKDFRLQCGTDRVKAENTTKGDGDTHSEKTISEEKERKKWETERERSDKVTVKENEDEETLEMTEKDGKTQTEGAKEKDKFGQANDGNERIVDMVIKNVEKNNRERGTDRNKEKESKGNSKGDRGHVREKEKERKTTSNIKNKEKTEESTHHVWRDETKETEKKTQTEEDRHSDGIKMSEDHDGHTNQERRQYGEERKKEMEKGIKMERNNEKPKQTESIGHAEKEKTIKEGEVERDWESAMEIKTEGEKAVQTVQRDGDGELASSKATERTDFVSISPTPHSTISLAPRHDSMDSNKAVTFASPPSSSSLTSHLNTGVNQGRTIMPDRLPTQSTGLDAGGISEHPGPDAEAGFRTTSQKTKPNVKPKPEQTPQTNGGFKTPRPDPMPNLNRKPVPESESSKTFKPRVPPKLRPPTRPTIKSGATPAQRPKPAKPSPKTKTELDPLQIGSTTSDGIQNSQTDMPPASGPVRQIAEVTHSPGDTELKTITLGPKTGPFPHLTMSPNSRITSDLRLQTAGQVPSIPMTTRPNKIMRGIFPGVIPSASPGSTKPKQASKTDSRLQAHTVEETAPSQTPEPDIMVIPVPSPRTQTTSTTSPDLRSTTPATSGPEPLAAEASTPSARELRVKINQVAAFFNNSLSPNERPLDRRPKEHPEDNQGGSRPDRTDSKLPSKVTLLRRDCSEYRLRKETKSGVYLVTPDLRGRSFRVFCDMELDGGGWTVLQRRQDGSVSFNRTWAEYRSGFGELDGGEFWLGNNLIHLLTRDGDMVLRVELEDFDGVMEHAEYEQFRVANERLRYRLTVGRYSGTAGDALRFSKSYDHNNRAFTTPDRDHDRYPSGNCGAYYSSGWWFDACMAANLNGRYYVGKYKGVRDGIFWGTWHNISTEYYLTNYRQSFKTVRMMIRPKGFTP</sequence>
<dbReference type="GO" id="GO:0005577">
    <property type="term" value="C:fibrinogen complex"/>
    <property type="evidence" value="ECO:0007669"/>
    <property type="project" value="TreeGrafter"/>
</dbReference>
<feature type="compositionally biased region" description="Polar residues" evidence="6">
    <location>
        <begin position="685"/>
        <end position="694"/>
    </location>
</feature>
<dbReference type="Gene3D" id="3.90.215.10">
    <property type="entry name" value="Gamma Fibrinogen, chain A, domain 1"/>
    <property type="match status" value="1"/>
</dbReference>
<dbReference type="CDD" id="cd00087">
    <property type="entry name" value="FReD"/>
    <property type="match status" value="1"/>
</dbReference>
<dbReference type="SMART" id="SM00186">
    <property type="entry name" value="FBG"/>
    <property type="match status" value="1"/>
</dbReference>
<dbReference type="InterPro" id="IPR037579">
    <property type="entry name" value="FIB_ANG-like"/>
</dbReference>
<evidence type="ECO:0000256" key="6">
    <source>
        <dbReference type="SAM" id="MobiDB-lite"/>
    </source>
</evidence>
<evidence type="ECO:0000313" key="9">
    <source>
        <dbReference type="EMBL" id="KAE8296414.1"/>
    </source>
</evidence>
<comment type="subcellular location">
    <subcellularLocation>
        <location evidence="1">Secreted</location>
    </subcellularLocation>
</comment>
<feature type="coiled-coil region" evidence="5">
    <location>
        <begin position="71"/>
        <end position="105"/>
    </location>
</feature>
<evidence type="ECO:0000256" key="4">
    <source>
        <dbReference type="ARBA" id="ARBA00023180"/>
    </source>
</evidence>
<feature type="compositionally biased region" description="Basic and acidic residues" evidence="6">
    <location>
        <begin position="154"/>
        <end position="194"/>
    </location>
</feature>
<feature type="compositionally biased region" description="Low complexity" evidence="6">
    <location>
        <begin position="727"/>
        <end position="737"/>
    </location>
</feature>
<dbReference type="InterPro" id="IPR002181">
    <property type="entry name" value="Fibrinogen_a/b/g_C_dom"/>
</dbReference>
<reference evidence="9 10" key="1">
    <citation type="submission" date="2019-07" db="EMBL/GenBank/DDBJ databases">
        <title>Chromosome genome assembly for large yellow croaker.</title>
        <authorList>
            <person name="Xiao S."/>
        </authorList>
    </citation>
    <scope>NUCLEOTIDE SEQUENCE [LARGE SCALE GENOMIC DNA]</scope>
    <source>
        <strain evidence="9">JMULYC20181020</strain>
        <tissue evidence="9">Muscle</tissue>
    </source>
</reference>
<proteinExistence type="predicted"/>
<evidence type="ECO:0000256" key="2">
    <source>
        <dbReference type="ARBA" id="ARBA00022525"/>
    </source>
</evidence>
<comment type="caution">
    <text evidence="9">The sequence shown here is derived from an EMBL/GenBank/DDBJ whole genome shotgun (WGS) entry which is preliminary data.</text>
</comment>
<protein>
    <submittedName>
        <fullName evidence="9">Fibroleukin Fibrinogen-like protein 2</fullName>
    </submittedName>
</protein>
<dbReference type="EMBL" id="REGW02000005">
    <property type="protein sequence ID" value="KAE8296414.1"/>
    <property type="molecule type" value="Genomic_DNA"/>
</dbReference>
<dbReference type="GO" id="GO:0042730">
    <property type="term" value="P:fibrinolysis"/>
    <property type="evidence" value="ECO:0007669"/>
    <property type="project" value="TreeGrafter"/>
</dbReference>
<keyword evidence="7" id="KW-0732">Signal</keyword>
<feature type="domain" description="Fibrinogen C-terminal" evidence="8">
    <location>
        <begin position="812"/>
        <end position="1046"/>
    </location>
</feature>
<keyword evidence="5" id="KW-0175">Coiled coil</keyword>
<feature type="signal peptide" evidence="7">
    <location>
        <begin position="1"/>
        <end position="25"/>
    </location>
</feature>
<dbReference type="InterPro" id="IPR020837">
    <property type="entry name" value="Fibrinogen_CS"/>
</dbReference>
<dbReference type="PROSITE" id="PS00514">
    <property type="entry name" value="FIBRINOGEN_C_1"/>
    <property type="match status" value="1"/>
</dbReference>
<dbReference type="PANTHER" id="PTHR47221">
    <property type="entry name" value="FIBRINOGEN ALPHA CHAIN"/>
    <property type="match status" value="1"/>
</dbReference>
<dbReference type="PANTHER" id="PTHR47221:SF5">
    <property type="entry name" value="FIBRINOGEN C-TERMINAL DOMAIN-CONTAINING PROTEIN"/>
    <property type="match status" value="1"/>
</dbReference>
<feature type="compositionally biased region" description="Basic and acidic residues" evidence="6">
    <location>
        <begin position="695"/>
        <end position="707"/>
    </location>
</feature>
<dbReference type="GO" id="GO:0070527">
    <property type="term" value="P:platelet aggregation"/>
    <property type="evidence" value="ECO:0007669"/>
    <property type="project" value="TreeGrafter"/>
</dbReference>
<evidence type="ECO:0000256" key="5">
    <source>
        <dbReference type="SAM" id="Coils"/>
    </source>
</evidence>
<dbReference type="FunFam" id="3.90.215.10:FF:000001">
    <property type="entry name" value="Tenascin isoform 1"/>
    <property type="match status" value="1"/>
</dbReference>
<gene>
    <name evidence="9" type="ORF">D5F01_LYC05169</name>
</gene>
<feature type="region of interest" description="Disordered" evidence="6">
    <location>
        <begin position="680"/>
        <end position="760"/>
    </location>
</feature>
<dbReference type="AlphaFoldDB" id="A0A6G0IYL0"/>
<dbReference type="GO" id="GO:0030674">
    <property type="term" value="F:protein-macromolecule adaptor activity"/>
    <property type="evidence" value="ECO:0007669"/>
    <property type="project" value="TreeGrafter"/>
</dbReference>
<feature type="compositionally biased region" description="Polar residues" evidence="6">
    <location>
        <begin position="451"/>
        <end position="463"/>
    </location>
</feature>